<feature type="compositionally biased region" description="Basic and acidic residues" evidence="5">
    <location>
        <begin position="36"/>
        <end position="45"/>
    </location>
</feature>
<evidence type="ECO:0000256" key="4">
    <source>
        <dbReference type="ARBA" id="ARBA00023136"/>
    </source>
</evidence>
<keyword evidence="3" id="KW-1133">Transmembrane helix</keyword>
<dbReference type="Proteomes" id="UP000626109">
    <property type="component" value="Unassembled WGS sequence"/>
</dbReference>
<evidence type="ECO:0000256" key="5">
    <source>
        <dbReference type="SAM" id="MobiDB-lite"/>
    </source>
</evidence>
<dbReference type="GO" id="GO:0016020">
    <property type="term" value="C:membrane"/>
    <property type="evidence" value="ECO:0007669"/>
    <property type="project" value="UniProtKB-SubCell"/>
</dbReference>
<dbReference type="InterPro" id="IPR027359">
    <property type="entry name" value="Volt_channel_dom_sf"/>
</dbReference>
<comment type="caution">
    <text evidence="6">The sequence shown here is derived from an EMBL/GenBank/DDBJ whole genome shotgun (WGS) entry which is preliminary data.</text>
</comment>
<dbReference type="AlphaFoldDB" id="A0A813LA07"/>
<evidence type="ECO:0000256" key="2">
    <source>
        <dbReference type="ARBA" id="ARBA00022692"/>
    </source>
</evidence>
<evidence type="ECO:0000313" key="7">
    <source>
        <dbReference type="Proteomes" id="UP000626109"/>
    </source>
</evidence>
<evidence type="ECO:0000256" key="1">
    <source>
        <dbReference type="ARBA" id="ARBA00004141"/>
    </source>
</evidence>
<comment type="subcellular location">
    <subcellularLocation>
        <location evidence="1">Membrane</location>
        <topology evidence="1">Multi-pass membrane protein</topology>
    </subcellularLocation>
</comment>
<feature type="compositionally biased region" description="Low complexity" evidence="5">
    <location>
        <begin position="107"/>
        <end position="132"/>
    </location>
</feature>
<sequence length="347" mass="38977">MSDKFQKLLGDLTVQYMMDVQELRDEVIKLKSESECLKETKESSEPQRQQQQQQRQQQQQQHQQQQQRQQQHESSEPAVQHSAVLVVPAQQPIYQQQTQQEEEEEQQLQQPQQQQQRQSKSTTTTTATTATTAGHQSYTGMSKEDIKLARLDRSLQQVFEDDGENLAAEVHHCTCIANFLQSDAYELMVGFIILMNVFVMAAVLQVQGTGLGYSLGYPGYSEPSRGWQEASEAFTGLDLPFLGLYTVDIILRTSVLHVHFFQRSFELGGSASSDSWLDRNIWKQVHGSLFLANAATREVRPGLPSNAAVQSLALAADDGQVHHGKHGCALLVIVPALSHPVHRRNDA</sequence>
<protein>
    <submittedName>
        <fullName evidence="6">Uncharacterized protein</fullName>
    </submittedName>
</protein>
<feature type="compositionally biased region" description="Low complexity" evidence="5">
    <location>
        <begin position="47"/>
        <end position="69"/>
    </location>
</feature>
<keyword evidence="4" id="KW-0472">Membrane</keyword>
<reference evidence="6" key="1">
    <citation type="submission" date="2021-02" db="EMBL/GenBank/DDBJ databases">
        <authorList>
            <person name="Dougan E. K."/>
            <person name="Rhodes N."/>
            <person name="Thang M."/>
            <person name="Chan C."/>
        </authorList>
    </citation>
    <scope>NUCLEOTIDE SEQUENCE</scope>
</reference>
<name>A0A813LA07_POLGL</name>
<evidence type="ECO:0000313" key="6">
    <source>
        <dbReference type="EMBL" id="CAE8719871.1"/>
    </source>
</evidence>
<proteinExistence type="predicted"/>
<dbReference type="EMBL" id="CAJNNW010033665">
    <property type="protein sequence ID" value="CAE8719871.1"/>
    <property type="molecule type" value="Genomic_DNA"/>
</dbReference>
<feature type="region of interest" description="Disordered" evidence="5">
    <location>
        <begin position="36"/>
        <end position="80"/>
    </location>
</feature>
<gene>
    <name evidence="6" type="ORF">PGLA2088_LOCUS40940</name>
</gene>
<evidence type="ECO:0000256" key="3">
    <source>
        <dbReference type="ARBA" id="ARBA00022989"/>
    </source>
</evidence>
<feature type="region of interest" description="Disordered" evidence="5">
    <location>
        <begin position="95"/>
        <end position="138"/>
    </location>
</feature>
<accession>A0A813LA07</accession>
<dbReference type="Gene3D" id="1.20.120.350">
    <property type="entry name" value="Voltage-gated potassium channels. Chain C"/>
    <property type="match status" value="1"/>
</dbReference>
<keyword evidence="2" id="KW-0812">Transmembrane</keyword>
<organism evidence="6 7">
    <name type="scientific">Polarella glacialis</name>
    <name type="common">Dinoflagellate</name>
    <dbReference type="NCBI Taxonomy" id="89957"/>
    <lineage>
        <taxon>Eukaryota</taxon>
        <taxon>Sar</taxon>
        <taxon>Alveolata</taxon>
        <taxon>Dinophyceae</taxon>
        <taxon>Suessiales</taxon>
        <taxon>Suessiaceae</taxon>
        <taxon>Polarella</taxon>
    </lineage>
</organism>